<dbReference type="InterPro" id="IPR051815">
    <property type="entry name" value="Molybdate_resp_trans_reg"/>
</dbReference>
<accession>A0ABY6B337</accession>
<dbReference type="Gene3D" id="1.10.10.10">
    <property type="entry name" value="Winged helix-like DNA-binding domain superfamily/Winged helix DNA-binding domain"/>
    <property type="match status" value="1"/>
</dbReference>
<evidence type="ECO:0000313" key="3">
    <source>
        <dbReference type="Proteomes" id="UP001064933"/>
    </source>
</evidence>
<evidence type="ECO:0000259" key="1">
    <source>
        <dbReference type="Pfam" id="PF00126"/>
    </source>
</evidence>
<feature type="domain" description="HTH lysR-type" evidence="1">
    <location>
        <begin position="22"/>
        <end position="82"/>
    </location>
</feature>
<dbReference type="EMBL" id="CP104562">
    <property type="protein sequence ID" value="UXH78636.1"/>
    <property type="molecule type" value="Genomic_DNA"/>
</dbReference>
<sequence length="112" mass="11684">MLKLRVRLTVGELIAVGPGKIDLLEALDATGSITAAAKSLGMSYRRAWLLIDELNRSLRAPAVATAAGGAQGGGSVLTEDGRTLVRLYRQIEATALQAAAADIQALKQMLAP</sequence>
<keyword evidence="3" id="KW-1185">Reference proteome</keyword>
<proteinExistence type="predicted"/>
<dbReference type="InterPro" id="IPR036388">
    <property type="entry name" value="WH-like_DNA-bd_sf"/>
</dbReference>
<dbReference type="PANTHER" id="PTHR30432">
    <property type="entry name" value="TRANSCRIPTIONAL REGULATOR MODE"/>
    <property type="match status" value="1"/>
</dbReference>
<dbReference type="RefSeq" id="WP_261758467.1">
    <property type="nucleotide sequence ID" value="NZ_CP104562.2"/>
</dbReference>
<name>A0ABY6B337_9BURK</name>
<dbReference type="SUPFAM" id="SSF46785">
    <property type="entry name" value="Winged helix' DNA-binding domain"/>
    <property type="match status" value="1"/>
</dbReference>
<dbReference type="PANTHER" id="PTHR30432:SF1">
    <property type="entry name" value="DNA-BINDING TRANSCRIPTIONAL DUAL REGULATOR MODE"/>
    <property type="match status" value="1"/>
</dbReference>
<dbReference type="Proteomes" id="UP001064933">
    <property type="component" value="Chromosome"/>
</dbReference>
<dbReference type="InterPro" id="IPR000847">
    <property type="entry name" value="LysR_HTH_N"/>
</dbReference>
<gene>
    <name evidence="2" type="ORF">N4261_01460</name>
</gene>
<protein>
    <submittedName>
        <fullName evidence="2">LysR family transcriptional regulator</fullName>
    </submittedName>
</protein>
<dbReference type="Pfam" id="PF00126">
    <property type="entry name" value="HTH_1"/>
    <property type="match status" value="1"/>
</dbReference>
<dbReference type="InterPro" id="IPR036390">
    <property type="entry name" value="WH_DNA-bd_sf"/>
</dbReference>
<reference evidence="2" key="1">
    <citation type="submission" date="2022-10" db="EMBL/GenBank/DDBJ databases">
        <title>Characterization and whole genome sequencing of a new Roseateles species, isolated from fresh water.</title>
        <authorList>
            <person name="Guliayeva D.Y."/>
            <person name="Akhremchuk A.E."/>
            <person name="Sikolenko M.A."/>
            <person name="Valentovich L.N."/>
            <person name="Sidarenka A.V."/>
        </authorList>
    </citation>
    <scope>NUCLEOTIDE SEQUENCE</scope>
    <source>
        <strain evidence="2">BIM B-1768</strain>
    </source>
</reference>
<organism evidence="2 3">
    <name type="scientific">Roseateles amylovorans</name>
    <dbReference type="NCBI Taxonomy" id="2978473"/>
    <lineage>
        <taxon>Bacteria</taxon>
        <taxon>Pseudomonadati</taxon>
        <taxon>Pseudomonadota</taxon>
        <taxon>Betaproteobacteria</taxon>
        <taxon>Burkholderiales</taxon>
        <taxon>Sphaerotilaceae</taxon>
        <taxon>Roseateles</taxon>
    </lineage>
</organism>
<evidence type="ECO:0000313" key="2">
    <source>
        <dbReference type="EMBL" id="UXH78636.1"/>
    </source>
</evidence>